<evidence type="ECO:0000256" key="2">
    <source>
        <dbReference type="SAM" id="Phobius"/>
    </source>
</evidence>
<protein>
    <submittedName>
        <fullName evidence="3">Uncharacterized protein</fullName>
    </submittedName>
</protein>
<dbReference type="AlphaFoldDB" id="A0A1I7BFR5"/>
<feature type="transmembrane region" description="Helical" evidence="2">
    <location>
        <begin position="21"/>
        <end position="41"/>
    </location>
</feature>
<proteinExistence type="predicted"/>
<reference evidence="4" key="1">
    <citation type="submission" date="2016-10" db="EMBL/GenBank/DDBJ databases">
        <authorList>
            <person name="Varghese N."/>
            <person name="Submissions S."/>
        </authorList>
    </citation>
    <scope>NUCLEOTIDE SEQUENCE [LARGE SCALE GENOMIC DNA]</scope>
    <source>
        <strain evidence="4">Ah-143</strain>
    </source>
</reference>
<feature type="coiled-coil region" evidence="1">
    <location>
        <begin position="73"/>
        <end position="109"/>
    </location>
</feature>
<keyword evidence="2" id="KW-1133">Transmembrane helix</keyword>
<organism evidence="3 4">
    <name type="scientific">Kosakonia arachidis</name>
    <dbReference type="NCBI Taxonomy" id="551989"/>
    <lineage>
        <taxon>Bacteria</taxon>
        <taxon>Pseudomonadati</taxon>
        <taxon>Pseudomonadota</taxon>
        <taxon>Gammaproteobacteria</taxon>
        <taxon>Enterobacterales</taxon>
        <taxon>Enterobacteriaceae</taxon>
        <taxon>Kosakonia</taxon>
    </lineage>
</organism>
<evidence type="ECO:0000256" key="1">
    <source>
        <dbReference type="SAM" id="Coils"/>
    </source>
</evidence>
<keyword evidence="1" id="KW-0175">Coiled coil</keyword>
<keyword evidence="2" id="KW-0812">Transmembrane</keyword>
<dbReference type="EMBL" id="FPAU01000002">
    <property type="protein sequence ID" value="SFT85951.1"/>
    <property type="molecule type" value="Genomic_DNA"/>
</dbReference>
<evidence type="ECO:0000313" key="3">
    <source>
        <dbReference type="EMBL" id="SFT85951.1"/>
    </source>
</evidence>
<evidence type="ECO:0000313" key="4">
    <source>
        <dbReference type="Proteomes" id="UP000199187"/>
    </source>
</evidence>
<feature type="transmembrane region" description="Helical" evidence="2">
    <location>
        <begin position="47"/>
        <end position="68"/>
    </location>
</feature>
<sequence>MQGYKEFLESLQKMTDVRLNIAILLTCLILIISSPADHFILDPVPKLIPQSLILITSIRLVFSIINLIHATLAKRIEKSKLESQEAIEKEKKDQEYKSLKEAINLELNKLDVYQVYIIKNLIGKNNSSHTKGAALFSLCNLKITYVVATGERSQSVSLTKAAKEVLEQNYNNDTSDLEINAANMAFNSMTKKEIGYFKSLLEKETIKTTWLGHDRKTHYLPSHDSFKNYSNSIIFEQPQKGFEYTLNPILREVLSKY</sequence>
<dbReference type="RefSeq" id="WP_090121487.1">
    <property type="nucleotide sequence ID" value="NZ_CP045300.1"/>
</dbReference>
<dbReference type="Proteomes" id="UP000199187">
    <property type="component" value="Unassembled WGS sequence"/>
</dbReference>
<keyword evidence="2" id="KW-0472">Membrane</keyword>
<keyword evidence="4" id="KW-1185">Reference proteome</keyword>
<accession>A0A1I7BFR5</accession>
<gene>
    <name evidence="3" type="ORF">SAMN05192562_102550</name>
</gene>
<name>A0A1I7BFR5_9ENTR</name>